<dbReference type="Pfam" id="PF06728">
    <property type="entry name" value="PIG-U"/>
    <property type="match status" value="1"/>
</dbReference>
<feature type="transmembrane region" description="Helical" evidence="9">
    <location>
        <begin position="12"/>
        <end position="29"/>
    </location>
</feature>
<keyword evidence="11" id="KW-1185">Reference proteome</keyword>
<comment type="similarity">
    <text evidence="3">Belongs to the PIGU family.</text>
</comment>
<protein>
    <recommendedName>
        <fullName evidence="12">GPI transamidase component GAB1</fullName>
    </recommendedName>
</protein>
<keyword evidence="8 9" id="KW-0472">Membrane</keyword>
<evidence type="ECO:0000256" key="3">
    <source>
        <dbReference type="ARBA" id="ARBA00010026"/>
    </source>
</evidence>
<reference evidence="10" key="2">
    <citation type="journal article" date="2019" name="IMA Fungus">
        <title>Genome sequencing and comparison of five Tilletia species to identify candidate genes for the detection of regulated species infecting wheat.</title>
        <authorList>
            <person name="Nguyen H.D.T."/>
            <person name="Sultana T."/>
            <person name="Kesanakurti P."/>
            <person name="Hambleton S."/>
        </authorList>
    </citation>
    <scope>NUCLEOTIDE SEQUENCE</scope>
    <source>
        <strain evidence="10">DAOMC 236422</strain>
    </source>
</reference>
<dbReference type="GO" id="GO:0006506">
    <property type="term" value="P:GPI anchor biosynthetic process"/>
    <property type="evidence" value="ECO:0007669"/>
    <property type="project" value="UniProtKB-KW"/>
</dbReference>
<comment type="caution">
    <text evidence="10">The sequence shown here is derived from an EMBL/GenBank/DDBJ whole genome shotgun (WGS) entry which is preliminary data.</text>
</comment>
<evidence type="ECO:0000256" key="6">
    <source>
        <dbReference type="ARBA" id="ARBA00022824"/>
    </source>
</evidence>
<evidence type="ECO:0008006" key="12">
    <source>
        <dbReference type="Google" id="ProtNLM"/>
    </source>
</evidence>
<name>A0A8X7N7D1_9BASI</name>
<evidence type="ECO:0000313" key="11">
    <source>
        <dbReference type="Proteomes" id="UP000078113"/>
    </source>
</evidence>
<evidence type="ECO:0000256" key="9">
    <source>
        <dbReference type="SAM" id="Phobius"/>
    </source>
</evidence>
<dbReference type="AlphaFoldDB" id="A0A8X7N7D1"/>
<dbReference type="EMBL" id="LWDG02000269">
    <property type="protein sequence ID" value="KAE8267006.1"/>
    <property type="molecule type" value="Genomic_DNA"/>
</dbReference>
<evidence type="ECO:0000256" key="7">
    <source>
        <dbReference type="ARBA" id="ARBA00022989"/>
    </source>
</evidence>
<keyword evidence="7 9" id="KW-1133">Transmembrane helix</keyword>
<evidence type="ECO:0000313" key="10">
    <source>
        <dbReference type="EMBL" id="KAE8267006.1"/>
    </source>
</evidence>
<dbReference type="GO" id="GO:0016255">
    <property type="term" value="P:attachment of GPI anchor to protein"/>
    <property type="evidence" value="ECO:0007669"/>
    <property type="project" value="InterPro"/>
</dbReference>
<evidence type="ECO:0000256" key="2">
    <source>
        <dbReference type="ARBA" id="ARBA00004687"/>
    </source>
</evidence>
<feature type="transmembrane region" description="Helical" evidence="9">
    <location>
        <begin position="291"/>
        <end position="309"/>
    </location>
</feature>
<comment type="pathway">
    <text evidence="2">Glycolipid biosynthesis; glycosylphosphatidylinositol-anchor biosynthesis.</text>
</comment>
<dbReference type="InterPro" id="IPR009600">
    <property type="entry name" value="PIG-U"/>
</dbReference>
<keyword evidence="4" id="KW-0337">GPI-anchor biosynthesis</keyword>
<reference evidence="10" key="1">
    <citation type="submission" date="2016-04" db="EMBL/GenBank/DDBJ databases">
        <authorList>
            <person name="Nguyen H.D."/>
            <person name="Samba Siva P."/>
            <person name="Cullis J."/>
            <person name="Levesque C.A."/>
            <person name="Hambleton S."/>
        </authorList>
    </citation>
    <scope>NUCLEOTIDE SEQUENCE</scope>
    <source>
        <strain evidence="10">DAOMC 236422</strain>
    </source>
</reference>
<feature type="transmembrane region" description="Helical" evidence="9">
    <location>
        <begin position="182"/>
        <end position="207"/>
    </location>
</feature>
<organism evidence="10 11">
    <name type="scientific">Tilletia walkeri</name>
    <dbReference type="NCBI Taxonomy" id="117179"/>
    <lineage>
        <taxon>Eukaryota</taxon>
        <taxon>Fungi</taxon>
        <taxon>Dikarya</taxon>
        <taxon>Basidiomycota</taxon>
        <taxon>Ustilaginomycotina</taxon>
        <taxon>Exobasidiomycetes</taxon>
        <taxon>Tilletiales</taxon>
        <taxon>Tilletiaceae</taxon>
        <taxon>Tilletia</taxon>
    </lineage>
</organism>
<dbReference type="PANTHER" id="PTHR13121">
    <property type="entry name" value="GPI TRANSAMIDASE COMPONENT PIG-U"/>
    <property type="match status" value="1"/>
</dbReference>
<comment type="subcellular location">
    <subcellularLocation>
        <location evidence="1">Endoplasmic reticulum membrane</location>
        <topology evidence="1">Multi-pass membrane protein</topology>
    </subcellularLocation>
</comment>
<keyword evidence="5 9" id="KW-0812">Transmembrane</keyword>
<gene>
    <name evidence="10" type="ORF">A4X09_0g5345</name>
</gene>
<feature type="transmembrane region" description="Helical" evidence="9">
    <location>
        <begin position="227"/>
        <end position="247"/>
    </location>
</feature>
<feature type="transmembrane region" description="Helical" evidence="9">
    <location>
        <begin position="393"/>
        <end position="417"/>
    </location>
</feature>
<evidence type="ECO:0000256" key="1">
    <source>
        <dbReference type="ARBA" id="ARBA00004477"/>
    </source>
</evidence>
<feature type="transmembrane region" description="Helical" evidence="9">
    <location>
        <begin position="362"/>
        <end position="381"/>
    </location>
</feature>
<sequence>MAQTTQQSSSLSLLSILTAATALRIYIFLHHPTLISTLASHPQTSTPISSFLSLREAVHLRSLAIFQHAVAHGGHHSPLVVASLGKVLGWRRWEVGSALVWSGMDVLGGWALYRSVLAKARTGVAEQEEGETEDRVRGRAVKVAALYLFNPFNIASCLARTTKPLSSSLTLLAVQQGMEGHAFLSTFILSLAAHTSLYPLLLLPPLLLLGRRQTRLLTAGRGSPTFALVKGVLGALIGLGGGMYLGWELQGRTWDWVYESWGSIVLLTDLTPNIGMWWYFITEMFDHFRDFFLLTLNVHVLSYVAPFTIKFREDPLFAITALAGIFAVFQSYPTVGDAGLFWGLMSLHPTIFPYLRHPLVTTLLLTYATLLLPIFHTLWLGPGSRSGSGNANFFYAITLVWGLGGQAAVLDACWAWGRHRWEIERRRGVALAARAEVEAGEEEKTKLAWFPSVFSDCALETEAIRTSIIISPTAQHTATFSLSLSVRKISP</sequence>
<dbReference type="PANTHER" id="PTHR13121:SF0">
    <property type="entry name" value="PHOSPHATIDYLINOSITOL GLYCAN ANCHOR BIOSYNTHESIS CLASS U PROTEIN"/>
    <property type="match status" value="1"/>
</dbReference>
<keyword evidence="6" id="KW-0256">Endoplasmic reticulum</keyword>
<dbReference type="GO" id="GO:0042765">
    <property type="term" value="C:GPI-anchor transamidase complex"/>
    <property type="evidence" value="ECO:0007669"/>
    <property type="project" value="InterPro"/>
</dbReference>
<proteinExistence type="inferred from homology"/>
<evidence type="ECO:0000256" key="4">
    <source>
        <dbReference type="ARBA" id="ARBA00022502"/>
    </source>
</evidence>
<accession>A0A8X7N7D1</accession>
<evidence type="ECO:0000256" key="5">
    <source>
        <dbReference type="ARBA" id="ARBA00022692"/>
    </source>
</evidence>
<dbReference type="Proteomes" id="UP000078113">
    <property type="component" value="Unassembled WGS sequence"/>
</dbReference>
<evidence type="ECO:0000256" key="8">
    <source>
        <dbReference type="ARBA" id="ARBA00023136"/>
    </source>
</evidence>